<dbReference type="Proteomes" id="UP000682713">
    <property type="component" value="Unassembled WGS sequence"/>
</dbReference>
<dbReference type="PANTHER" id="PTHR33490:SF3">
    <property type="entry name" value="CONSERVED INTEGRAL MEMBRANE PROTEIN"/>
    <property type="match status" value="1"/>
</dbReference>
<dbReference type="PANTHER" id="PTHR33490">
    <property type="entry name" value="BLR5614 PROTEIN-RELATED"/>
    <property type="match status" value="1"/>
</dbReference>
<dbReference type="InterPro" id="IPR038765">
    <property type="entry name" value="Papain-like_cys_pep_sf"/>
</dbReference>
<dbReference type="SUPFAM" id="SSF54001">
    <property type="entry name" value="Cysteine proteinases"/>
    <property type="match status" value="1"/>
</dbReference>
<evidence type="ECO:0000313" key="2">
    <source>
        <dbReference type="EMBL" id="MBS4198541.1"/>
    </source>
</evidence>
<dbReference type="Gene3D" id="3.10.620.30">
    <property type="match status" value="1"/>
</dbReference>
<name>A0A942TKR6_9BACI</name>
<dbReference type="Pfam" id="PF01841">
    <property type="entry name" value="Transglut_core"/>
    <property type="match status" value="1"/>
</dbReference>
<feature type="domain" description="Transglutaminase-like" evidence="1">
    <location>
        <begin position="38"/>
        <end position="138"/>
    </location>
</feature>
<dbReference type="InterPro" id="IPR002931">
    <property type="entry name" value="Transglutaminase-like"/>
</dbReference>
<proteinExistence type="predicted"/>
<accession>A0A942TKR6</accession>
<gene>
    <name evidence="2" type="ORF">KHA93_02620</name>
</gene>
<dbReference type="RefSeq" id="WP_213109289.1">
    <property type="nucleotide sequence ID" value="NZ_JAGYPJ010000001.1"/>
</dbReference>
<reference evidence="2 3" key="1">
    <citation type="submission" date="2021-05" db="EMBL/GenBank/DDBJ databases">
        <title>Novel Bacillus species.</title>
        <authorList>
            <person name="Liu G."/>
        </authorList>
    </citation>
    <scope>NUCLEOTIDE SEQUENCE [LARGE SCALE GENOMIC DNA]</scope>
    <source>
        <strain evidence="2 3">FJAT-49732</strain>
    </source>
</reference>
<dbReference type="AlphaFoldDB" id="A0A942TKR6"/>
<comment type="caution">
    <text evidence="2">The sequence shown here is derived from an EMBL/GenBank/DDBJ whole genome shotgun (WGS) entry which is preliminary data.</text>
</comment>
<protein>
    <submittedName>
        <fullName evidence="2">Transglutaminase family protein</fullName>
    </submittedName>
</protein>
<keyword evidence="3" id="KW-1185">Reference proteome</keyword>
<evidence type="ECO:0000313" key="3">
    <source>
        <dbReference type="Proteomes" id="UP000682713"/>
    </source>
</evidence>
<dbReference type="EMBL" id="JAGYPJ010000001">
    <property type="protein sequence ID" value="MBS4198541.1"/>
    <property type="molecule type" value="Genomic_DNA"/>
</dbReference>
<sequence length="202" mass="23381">MELLCESNSMNDYLKESDVVDYSHPVIVQTRKELFYESLTDIEKVKIAFEYVRDQIHHSWDIQSTKVTCRASEVLIHREGICYAKSSLLAALLRAEKVPTGFCYQRLMIFDSPEKGYSLHAFNGVFLSSLNKWIRLDARGNKPGVQAEFSINEEILAFPVREYLDEIDYLTIYVEPNQQTIAVLENSKNALKMYQHDLPSFI</sequence>
<evidence type="ECO:0000259" key="1">
    <source>
        <dbReference type="Pfam" id="PF01841"/>
    </source>
</evidence>
<organism evidence="2 3">
    <name type="scientific">Lederbergia citrisecunda</name>
    <dbReference type="NCBI Taxonomy" id="2833583"/>
    <lineage>
        <taxon>Bacteria</taxon>
        <taxon>Bacillati</taxon>
        <taxon>Bacillota</taxon>
        <taxon>Bacilli</taxon>
        <taxon>Bacillales</taxon>
        <taxon>Bacillaceae</taxon>
        <taxon>Lederbergia</taxon>
    </lineage>
</organism>